<dbReference type="RefSeq" id="WP_184175309.1">
    <property type="nucleotide sequence ID" value="NZ_JACHGF010000005.1"/>
</dbReference>
<sequence>MKKYQAEVALELEATLGEGPLWHPEEQKLYWVDIEQQKVHQYDPERQTHQHWKLPKKVSALVPGAQPGTLVVALQGEIASFDPATEALTALVDVEKDKPANRCNDGKCAPDGRLWVGTMSTESEDKAGALYCLDGALQLRLVRDHCTIPNGMAWTTDGRTMYFIETSESCVRAFDYDSEKGTLTNERVVVKPEEGGSPDGMCIDAEGKLWIGFWDGQRVGCYDPQTGQLLAEVEVPAVNVTSCAFGDADLGTLYITTARDGVSDEQLEKYPLTGSLFRCRPGVKGTLADSFAL</sequence>
<evidence type="ECO:0000256" key="3">
    <source>
        <dbReference type="PIRSR" id="PIRSR605511-2"/>
    </source>
</evidence>
<keyword evidence="3" id="KW-0479">Metal-binding</keyword>
<feature type="active site" description="Proton donor/acceptor" evidence="2">
    <location>
        <position position="199"/>
    </location>
</feature>
<dbReference type="SUPFAM" id="SSF63829">
    <property type="entry name" value="Calcium-dependent phosphotriesterase"/>
    <property type="match status" value="1"/>
</dbReference>
<comment type="cofactor">
    <cofactor evidence="3">
        <name>Zn(2+)</name>
        <dbReference type="ChEBI" id="CHEBI:29105"/>
    </cofactor>
    <text evidence="3">Binds 1 divalent metal cation per subunit.</text>
</comment>
<evidence type="ECO:0000313" key="5">
    <source>
        <dbReference type="EMBL" id="MBB5285295.1"/>
    </source>
</evidence>
<dbReference type="InterPro" id="IPR011042">
    <property type="entry name" value="6-blade_b-propeller_TolB-like"/>
</dbReference>
<dbReference type="PRINTS" id="PR01790">
    <property type="entry name" value="SMP30FAMILY"/>
</dbReference>
<gene>
    <name evidence="5" type="ORF">HNQ92_003452</name>
</gene>
<keyword evidence="3" id="KW-0862">Zinc</keyword>
<keyword evidence="6" id="KW-1185">Reference proteome</keyword>
<dbReference type="InterPro" id="IPR005511">
    <property type="entry name" value="SMP-30"/>
</dbReference>
<comment type="similarity">
    <text evidence="1">Belongs to the SMP-30/CGR1 family.</text>
</comment>
<evidence type="ECO:0000313" key="6">
    <source>
        <dbReference type="Proteomes" id="UP000557307"/>
    </source>
</evidence>
<dbReference type="PANTHER" id="PTHR10907">
    <property type="entry name" value="REGUCALCIN"/>
    <property type="match status" value="1"/>
</dbReference>
<organism evidence="5 6">
    <name type="scientific">Rhabdobacter roseus</name>
    <dbReference type="NCBI Taxonomy" id="1655419"/>
    <lineage>
        <taxon>Bacteria</taxon>
        <taxon>Pseudomonadati</taxon>
        <taxon>Bacteroidota</taxon>
        <taxon>Cytophagia</taxon>
        <taxon>Cytophagales</taxon>
        <taxon>Cytophagaceae</taxon>
        <taxon>Rhabdobacter</taxon>
    </lineage>
</organism>
<feature type="binding site" evidence="3">
    <location>
        <position position="102"/>
    </location>
    <ligand>
        <name>substrate</name>
    </ligand>
</feature>
<feature type="binding site" evidence="3">
    <location>
        <position position="104"/>
    </location>
    <ligand>
        <name>substrate</name>
    </ligand>
</feature>
<evidence type="ECO:0000256" key="1">
    <source>
        <dbReference type="ARBA" id="ARBA00008853"/>
    </source>
</evidence>
<feature type="binding site" evidence="3">
    <location>
        <position position="150"/>
    </location>
    <ligand>
        <name>a divalent metal cation</name>
        <dbReference type="ChEBI" id="CHEBI:60240"/>
    </ligand>
</feature>
<dbReference type="Proteomes" id="UP000557307">
    <property type="component" value="Unassembled WGS sequence"/>
</dbReference>
<dbReference type="Pfam" id="PF08450">
    <property type="entry name" value="SGL"/>
    <property type="match status" value="1"/>
</dbReference>
<dbReference type="Gene3D" id="2.120.10.30">
    <property type="entry name" value="TolB, C-terminal domain"/>
    <property type="match status" value="1"/>
</dbReference>
<dbReference type="GO" id="GO:0005509">
    <property type="term" value="F:calcium ion binding"/>
    <property type="evidence" value="ECO:0007669"/>
    <property type="project" value="TreeGrafter"/>
</dbReference>
<dbReference type="EMBL" id="JACHGF010000005">
    <property type="protein sequence ID" value="MBB5285295.1"/>
    <property type="molecule type" value="Genomic_DNA"/>
</dbReference>
<name>A0A840TQV4_9BACT</name>
<dbReference type="GO" id="GO:0004341">
    <property type="term" value="F:gluconolactonase activity"/>
    <property type="evidence" value="ECO:0007669"/>
    <property type="project" value="TreeGrafter"/>
</dbReference>
<dbReference type="PANTHER" id="PTHR10907:SF47">
    <property type="entry name" value="REGUCALCIN"/>
    <property type="match status" value="1"/>
</dbReference>
<feature type="binding site" evidence="3">
    <location>
        <position position="122"/>
    </location>
    <ligand>
        <name>substrate</name>
    </ligand>
</feature>
<dbReference type="InterPro" id="IPR013658">
    <property type="entry name" value="SGL"/>
</dbReference>
<reference evidence="5 6" key="1">
    <citation type="submission" date="2020-08" db="EMBL/GenBank/DDBJ databases">
        <title>Genomic Encyclopedia of Type Strains, Phase IV (KMG-IV): sequencing the most valuable type-strain genomes for metagenomic binning, comparative biology and taxonomic classification.</title>
        <authorList>
            <person name="Goeker M."/>
        </authorList>
    </citation>
    <scope>NUCLEOTIDE SEQUENCE [LARGE SCALE GENOMIC DNA]</scope>
    <source>
        <strain evidence="5 6">DSM 105074</strain>
    </source>
</reference>
<accession>A0A840TQV4</accession>
<protein>
    <submittedName>
        <fullName evidence="5">Sugar lactone lactonase YvrE</fullName>
    </submittedName>
</protein>
<evidence type="ECO:0000256" key="2">
    <source>
        <dbReference type="PIRSR" id="PIRSR605511-1"/>
    </source>
</evidence>
<dbReference type="AlphaFoldDB" id="A0A840TQV4"/>
<feature type="binding site" evidence="3">
    <location>
        <position position="18"/>
    </location>
    <ligand>
        <name>a divalent metal cation</name>
        <dbReference type="ChEBI" id="CHEBI:60240"/>
    </ligand>
</feature>
<dbReference type="GO" id="GO:0019853">
    <property type="term" value="P:L-ascorbic acid biosynthetic process"/>
    <property type="evidence" value="ECO:0007669"/>
    <property type="project" value="TreeGrafter"/>
</dbReference>
<feature type="binding site" evidence="3">
    <location>
        <position position="199"/>
    </location>
    <ligand>
        <name>a divalent metal cation</name>
        <dbReference type="ChEBI" id="CHEBI:60240"/>
    </ligand>
</feature>
<evidence type="ECO:0000259" key="4">
    <source>
        <dbReference type="Pfam" id="PF08450"/>
    </source>
</evidence>
<comment type="caution">
    <text evidence="5">The sequence shown here is derived from an EMBL/GenBank/DDBJ whole genome shotgun (WGS) entry which is preliminary data.</text>
</comment>
<proteinExistence type="inferred from homology"/>
<feature type="domain" description="SMP-30/Gluconolactonase/LRE-like region" evidence="4">
    <location>
        <begin position="16"/>
        <end position="259"/>
    </location>
</feature>